<evidence type="ECO:0000313" key="4">
    <source>
        <dbReference type="Proteomes" id="UP000229782"/>
    </source>
</evidence>
<keyword evidence="1" id="KW-0547">Nucleotide-binding</keyword>
<proteinExistence type="predicted"/>
<organism evidence="3 4">
    <name type="scientific">Candidatus Magasanikbacteria bacterium CG11_big_fil_rev_8_21_14_0_20_43_7</name>
    <dbReference type="NCBI Taxonomy" id="1974654"/>
    <lineage>
        <taxon>Bacteria</taxon>
        <taxon>Candidatus Magasanikiibacteriota</taxon>
    </lineage>
</organism>
<dbReference type="PROSITE" id="PS50975">
    <property type="entry name" value="ATP_GRASP"/>
    <property type="match status" value="1"/>
</dbReference>
<evidence type="ECO:0000259" key="2">
    <source>
        <dbReference type="PROSITE" id="PS50975"/>
    </source>
</evidence>
<dbReference type="GO" id="GO:0046872">
    <property type="term" value="F:metal ion binding"/>
    <property type="evidence" value="ECO:0007669"/>
    <property type="project" value="InterPro"/>
</dbReference>
<sequence>MNILYTHLSTKPVSYVTRDVERALGFGDDVEGFFIISNKSTFANTRGDKHATMVDTGTVLGTRELLESSTLPEKSNVLIFKNTRGMERIAHEHGWNLLNPPARLSDMIEEKISQVGWLGALNTLLPSHHISSCGDLLWSGDQYIVQFNHAHSGEGTLLISSQKDVDTLREKFPARPVRVTQFVRGAMYTVNAVVHDSGVLVSSPSYQITGIAPFTTNVFTTIGNDWGVADTMLSAEQKEVIRSMAVTIGENMRRDGWKGLFGIDVLVEETTGTLYLIEINARQPASTTYESMLQRMEVDRQPHPNPCLSGRQAPLKKGREYLITTFEAHLATLLDLDLSGYSLIPVTSGAQIIQRITDGITDVGEEVIAEMENLGCTVRKYTNTKIGSELLRIQSEKSMMNKHNLLDDLGQTIAHILQRAT</sequence>
<name>A0A2H0N2S9_9BACT</name>
<feature type="domain" description="ATP-grasp" evidence="2">
    <location>
        <begin position="109"/>
        <end position="309"/>
    </location>
</feature>
<dbReference type="GO" id="GO:0005524">
    <property type="term" value="F:ATP binding"/>
    <property type="evidence" value="ECO:0007669"/>
    <property type="project" value="UniProtKB-UniRule"/>
</dbReference>
<dbReference type="EMBL" id="PCWM01000032">
    <property type="protein sequence ID" value="PIR03204.1"/>
    <property type="molecule type" value="Genomic_DNA"/>
</dbReference>
<protein>
    <recommendedName>
        <fullName evidence="2">ATP-grasp domain-containing protein</fullName>
    </recommendedName>
</protein>
<dbReference type="InterPro" id="IPR011761">
    <property type="entry name" value="ATP-grasp"/>
</dbReference>
<dbReference type="Pfam" id="PF02655">
    <property type="entry name" value="ATP-grasp_3"/>
    <property type="match status" value="1"/>
</dbReference>
<dbReference type="SUPFAM" id="SSF56059">
    <property type="entry name" value="Glutathione synthetase ATP-binding domain-like"/>
    <property type="match status" value="1"/>
</dbReference>
<keyword evidence="1" id="KW-0067">ATP-binding</keyword>
<dbReference type="Proteomes" id="UP000229782">
    <property type="component" value="Unassembled WGS sequence"/>
</dbReference>
<dbReference type="Gene3D" id="3.30.470.20">
    <property type="entry name" value="ATP-grasp fold, B domain"/>
    <property type="match status" value="1"/>
</dbReference>
<reference evidence="3 4" key="1">
    <citation type="submission" date="2017-09" db="EMBL/GenBank/DDBJ databases">
        <title>Depth-based differentiation of microbial function through sediment-hosted aquifers and enrichment of novel symbionts in the deep terrestrial subsurface.</title>
        <authorList>
            <person name="Probst A.J."/>
            <person name="Ladd B."/>
            <person name="Jarett J.K."/>
            <person name="Geller-Mcgrath D.E."/>
            <person name="Sieber C.M."/>
            <person name="Emerson J.B."/>
            <person name="Anantharaman K."/>
            <person name="Thomas B.C."/>
            <person name="Malmstrom R."/>
            <person name="Stieglmeier M."/>
            <person name="Klingl A."/>
            <person name="Woyke T."/>
            <person name="Ryan C.M."/>
            <person name="Banfield J.F."/>
        </authorList>
    </citation>
    <scope>NUCLEOTIDE SEQUENCE [LARGE SCALE GENOMIC DNA]</scope>
    <source>
        <strain evidence="3">CG11_big_fil_rev_8_21_14_0_20_43_7</strain>
    </source>
</reference>
<comment type="caution">
    <text evidence="3">The sequence shown here is derived from an EMBL/GenBank/DDBJ whole genome shotgun (WGS) entry which is preliminary data.</text>
</comment>
<accession>A0A2H0N2S9</accession>
<dbReference type="InterPro" id="IPR003806">
    <property type="entry name" value="ATP-grasp_PylC-type"/>
</dbReference>
<evidence type="ECO:0000256" key="1">
    <source>
        <dbReference type="PROSITE-ProRule" id="PRU00409"/>
    </source>
</evidence>
<evidence type="ECO:0000313" key="3">
    <source>
        <dbReference type="EMBL" id="PIR03204.1"/>
    </source>
</evidence>
<dbReference type="AlphaFoldDB" id="A0A2H0N2S9"/>
<gene>
    <name evidence="3" type="ORF">COV60_01580</name>
</gene>